<dbReference type="InterPro" id="IPR029024">
    <property type="entry name" value="TerB-like"/>
</dbReference>
<evidence type="ECO:0000313" key="3">
    <source>
        <dbReference type="Proteomes" id="UP000019063"/>
    </source>
</evidence>
<accession>W4HN93</accession>
<feature type="compositionally biased region" description="Polar residues" evidence="1">
    <location>
        <begin position="48"/>
        <end position="66"/>
    </location>
</feature>
<protein>
    <recommendedName>
        <fullName evidence="4">Protein YebE</fullName>
    </recommendedName>
</protein>
<dbReference type="PATRIC" id="fig|1317118.6.peg.993"/>
<name>W4HN93_9RHOB</name>
<dbReference type="AlphaFoldDB" id="W4HN93"/>
<dbReference type="eggNOG" id="COG2979">
    <property type="taxonomic scope" value="Bacteria"/>
</dbReference>
<dbReference type="InterPro" id="IPR007486">
    <property type="entry name" value="YebE"/>
</dbReference>
<evidence type="ECO:0000313" key="2">
    <source>
        <dbReference type="EMBL" id="ETW14184.1"/>
    </source>
</evidence>
<evidence type="ECO:0008006" key="4">
    <source>
        <dbReference type="Google" id="ProtNLM"/>
    </source>
</evidence>
<dbReference type="EMBL" id="AQQW01000002">
    <property type="protein sequence ID" value="ETW14184.1"/>
    <property type="molecule type" value="Genomic_DNA"/>
</dbReference>
<keyword evidence="3" id="KW-1185">Reference proteome</keyword>
<dbReference type="Proteomes" id="UP000019063">
    <property type="component" value="Unassembled WGS sequence"/>
</dbReference>
<gene>
    <name evidence="2" type="ORF">ATO8_04801</name>
</gene>
<comment type="caution">
    <text evidence="2">The sequence shown here is derived from an EMBL/GenBank/DDBJ whole genome shotgun (WGS) entry which is preliminary data.</text>
</comment>
<organism evidence="2 3">
    <name type="scientific">Roseivivax marinus</name>
    <dbReference type="NCBI Taxonomy" id="1379903"/>
    <lineage>
        <taxon>Bacteria</taxon>
        <taxon>Pseudomonadati</taxon>
        <taxon>Pseudomonadota</taxon>
        <taxon>Alphaproteobacteria</taxon>
        <taxon>Rhodobacterales</taxon>
        <taxon>Roseobacteraceae</taxon>
        <taxon>Roseivivax</taxon>
    </lineage>
</organism>
<dbReference type="STRING" id="1379903.ATO8_04801"/>
<proteinExistence type="predicted"/>
<evidence type="ECO:0000256" key="1">
    <source>
        <dbReference type="SAM" id="MobiDB-lite"/>
    </source>
</evidence>
<dbReference type="Pfam" id="PF04391">
    <property type="entry name" value="DUF533"/>
    <property type="match status" value="1"/>
</dbReference>
<dbReference type="SUPFAM" id="SSF158682">
    <property type="entry name" value="TerB-like"/>
    <property type="match status" value="1"/>
</dbReference>
<feature type="region of interest" description="Disordered" evidence="1">
    <location>
        <begin position="40"/>
        <end position="66"/>
    </location>
</feature>
<reference evidence="2 3" key="1">
    <citation type="journal article" date="2014" name="Antonie Van Leeuwenhoek">
        <title>Roseivivax atlanticus sp. nov., isolated from surface seawater of the Atlantic Ocean.</title>
        <authorList>
            <person name="Li G."/>
            <person name="Lai Q."/>
            <person name="Liu X."/>
            <person name="Sun F."/>
            <person name="Shao Z."/>
        </authorList>
    </citation>
    <scope>NUCLEOTIDE SEQUENCE [LARGE SCALE GENOMIC DNA]</scope>
    <source>
        <strain evidence="2 3">22II-s10s</strain>
    </source>
</reference>
<dbReference type="Gene3D" id="1.10.3680.10">
    <property type="entry name" value="TerB-like"/>
    <property type="match status" value="1"/>
</dbReference>
<sequence length="269" mass="26912">MGMMKTLAKVAIGYAAARGVDRMSKGGGLQGLFGGGAQVKGSHPMTKAGSQMSSALQGGASQATQPLQGMLDRMRASGLDLGALMGGAGAAPAGAGSKRGLLSSMPSGTAAGPGGGMAGMMAAAGGAAATAGGQGVGALLDQFNTQETAPEMEKGAGLMLRAMIQAAKADGEIDKDEKAKIMELVGDDADAADVAFVREQLEAPVDVAGLARDTPPAQRVPVYSASLMTIRVDTDAEAQYLDALAKALDLDEPTVNALHVQQGVHPLYT</sequence>
<dbReference type="CDD" id="cd07178">
    <property type="entry name" value="terB_like_YebE"/>
    <property type="match status" value="1"/>
</dbReference>